<dbReference type="InterPro" id="IPR021697">
    <property type="entry name" value="DUF3278"/>
</dbReference>
<protein>
    <submittedName>
        <fullName evidence="2">Membrane protein</fullName>
    </submittedName>
</protein>
<sequence>MKLKKCYQHYLKTFYGVTGPFDEYKQAIIGKIAMMFFPPFFLGNGLIVAVSLIFGYRYPETTAWVAPLSIFLYSFILYSILHHQLRKAGVYDFDLEELSTEQVTKVRHSPFKFVLIWSIFMFIWSLFSQTVLDEVTLMTALTNPRTYIGLLIGAGFILIVYIVLIYYGLKQKENESHE</sequence>
<dbReference type="Proteomes" id="UP000198604">
    <property type="component" value="Unassembled WGS sequence"/>
</dbReference>
<proteinExistence type="predicted"/>
<evidence type="ECO:0000313" key="3">
    <source>
        <dbReference type="Proteomes" id="UP000198604"/>
    </source>
</evidence>
<evidence type="ECO:0000313" key="2">
    <source>
        <dbReference type="EMBL" id="CQR25796.1"/>
    </source>
</evidence>
<dbReference type="EMBL" id="CTEN01000004">
    <property type="protein sequence ID" value="CQR25796.1"/>
    <property type="molecule type" value="Genomic_DNA"/>
</dbReference>
<feature type="transmembrane region" description="Helical" evidence="1">
    <location>
        <begin position="62"/>
        <end position="81"/>
    </location>
</feature>
<keyword evidence="1" id="KW-1133">Transmembrane helix</keyword>
<dbReference type="OrthoDB" id="2142440at2"/>
<feature type="transmembrane region" description="Helical" evidence="1">
    <location>
        <begin position="110"/>
        <end position="127"/>
    </location>
</feature>
<feature type="transmembrane region" description="Helical" evidence="1">
    <location>
        <begin position="147"/>
        <end position="169"/>
    </location>
</feature>
<dbReference type="RefSeq" id="WP_093651313.1">
    <property type="nucleotide sequence ID" value="NZ_CTEN01000004.1"/>
</dbReference>
<feature type="transmembrane region" description="Helical" evidence="1">
    <location>
        <begin position="35"/>
        <end position="56"/>
    </location>
</feature>
<dbReference type="Pfam" id="PF11683">
    <property type="entry name" value="DUF3278"/>
    <property type="match status" value="1"/>
</dbReference>
<evidence type="ECO:0000256" key="1">
    <source>
        <dbReference type="SAM" id="Phobius"/>
    </source>
</evidence>
<organism evidence="2 3">
    <name type="scientific">Streptococcus varani</name>
    <dbReference type="NCBI Taxonomy" id="1608583"/>
    <lineage>
        <taxon>Bacteria</taxon>
        <taxon>Bacillati</taxon>
        <taxon>Bacillota</taxon>
        <taxon>Bacilli</taxon>
        <taxon>Lactobacillales</taxon>
        <taxon>Streptococcaceae</taxon>
        <taxon>Streptococcus</taxon>
    </lineage>
</organism>
<keyword evidence="1" id="KW-0472">Membrane</keyword>
<dbReference type="STRING" id="1608583.BN1356_02142"/>
<keyword evidence="3" id="KW-1185">Reference proteome</keyword>
<name>A0A0E4H609_9STRE</name>
<dbReference type="AlphaFoldDB" id="A0A0E4H609"/>
<accession>A0A0E4H609</accession>
<keyword evidence="1" id="KW-0812">Transmembrane</keyword>
<gene>
    <name evidence="2" type="ORF">BN1356_02142</name>
</gene>
<reference evidence="3" key="1">
    <citation type="submission" date="2015-03" db="EMBL/GenBank/DDBJ databases">
        <authorList>
            <person name="Urmite Genomes"/>
        </authorList>
    </citation>
    <scope>NUCLEOTIDE SEQUENCE [LARGE SCALE GENOMIC DNA]</scope>
    <source>
        <strain evidence="3">FF10</strain>
    </source>
</reference>